<organism evidence="1 2">
    <name type="scientific">Paramecium pentaurelia</name>
    <dbReference type="NCBI Taxonomy" id="43138"/>
    <lineage>
        <taxon>Eukaryota</taxon>
        <taxon>Sar</taxon>
        <taxon>Alveolata</taxon>
        <taxon>Ciliophora</taxon>
        <taxon>Intramacronucleata</taxon>
        <taxon>Oligohymenophorea</taxon>
        <taxon>Peniculida</taxon>
        <taxon>Parameciidae</taxon>
        <taxon>Paramecium</taxon>
    </lineage>
</organism>
<comment type="caution">
    <text evidence="1">The sequence shown here is derived from an EMBL/GenBank/DDBJ whole genome shotgun (WGS) entry which is preliminary data.</text>
</comment>
<reference evidence="1" key="1">
    <citation type="submission" date="2021-01" db="EMBL/GenBank/DDBJ databases">
        <authorList>
            <consortium name="Genoscope - CEA"/>
            <person name="William W."/>
        </authorList>
    </citation>
    <scope>NUCLEOTIDE SEQUENCE</scope>
</reference>
<name>A0A8S1TRQ6_9CILI</name>
<protein>
    <submittedName>
        <fullName evidence="1">Uncharacterized protein</fullName>
    </submittedName>
</protein>
<evidence type="ECO:0000313" key="1">
    <source>
        <dbReference type="EMBL" id="CAD8153639.1"/>
    </source>
</evidence>
<keyword evidence="2" id="KW-1185">Reference proteome</keyword>
<dbReference type="EMBL" id="CAJJDO010000024">
    <property type="protein sequence ID" value="CAD8153639.1"/>
    <property type="molecule type" value="Genomic_DNA"/>
</dbReference>
<dbReference type="AlphaFoldDB" id="A0A8S1TRQ6"/>
<sequence length="76" mass="9265">MLLLLWYKRTMRVINRKQEMLGKFYYKQKRLPKQIMYRCAYNNSENFISRCLYNGVRQAPKSANCTVYKEKQIICS</sequence>
<dbReference type="Proteomes" id="UP000689195">
    <property type="component" value="Unassembled WGS sequence"/>
</dbReference>
<evidence type="ECO:0000313" key="2">
    <source>
        <dbReference type="Proteomes" id="UP000689195"/>
    </source>
</evidence>
<accession>A0A8S1TRQ6</accession>
<proteinExistence type="predicted"/>
<gene>
    <name evidence="1" type="ORF">PPENT_87.1.T0240327</name>
</gene>